<dbReference type="Proteomes" id="UP000619457">
    <property type="component" value="Unassembled WGS sequence"/>
</dbReference>
<feature type="transmembrane region" description="Helical" evidence="1">
    <location>
        <begin position="136"/>
        <end position="158"/>
    </location>
</feature>
<protein>
    <submittedName>
        <fullName evidence="2">Uncharacterized protein</fullName>
    </submittedName>
</protein>
<evidence type="ECO:0000256" key="1">
    <source>
        <dbReference type="SAM" id="Phobius"/>
    </source>
</evidence>
<reference evidence="2" key="2">
    <citation type="submission" date="2020-09" db="EMBL/GenBank/DDBJ databases">
        <authorList>
            <person name="Sun Q."/>
            <person name="Kim S."/>
        </authorList>
    </citation>
    <scope>NUCLEOTIDE SEQUENCE</scope>
    <source>
        <strain evidence="2">KCTC 12368</strain>
    </source>
</reference>
<keyword evidence="1" id="KW-0472">Membrane</keyword>
<name>A0A918PZH2_9BACT</name>
<evidence type="ECO:0000313" key="2">
    <source>
        <dbReference type="EMBL" id="GGZ27525.1"/>
    </source>
</evidence>
<keyword evidence="1" id="KW-0812">Transmembrane</keyword>
<organism evidence="2 3">
    <name type="scientific">Echinicola pacifica</name>
    <dbReference type="NCBI Taxonomy" id="346377"/>
    <lineage>
        <taxon>Bacteria</taxon>
        <taxon>Pseudomonadati</taxon>
        <taxon>Bacteroidota</taxon>
        <taxon>Cytophagia</taxon>
        <taxon>Cytophagales</taxon>
        <taxon>Cyclobacteriaceae</taxon>
        <taxon>Echinicola</taxon>
    </lineage>
</organism>
<evidence type="ECO:0000313" key="3">
    <source>
        <dbReference type="Proteomes" id="UP000619457"/>
    </source>
</evidence>
<dbReference type="AlphaFoldDB" id="A0A918PZH2"/>
<accession>A0A918PZH2</accession>
<reference evidence="2" key="1">
    <citation type="journal article" date="2014" name="Int. J. Syst. Evol. Microbiol.">
        <title>Complete genome sequence of Corynebacterium casei LMG S-19264T (=DSM 44701T), isolated from a smear-ripened cheese.</title>
        <authorList>
            <consortium name="US DOE Joint Genome Institute (JGI-PGF)"/>
            <person name="Walter F."/>
            <person name="Albersmeier A."/>
            <person name="Kalinowski J."/>
            <person name="Ruckert C."/>
        </authorList>
    </citation>
    <scope>NUCLEOTIDE SEQUENCE</scope>
    <source>
        <strain evidence="2">KCTC 12368</strain>
    </source>
</reference>
<keyword evidence="3" id="KW-1185">Reference proteome</keyword>
<comment type="caution">
    <text evidence="2">The sequence shown here is derived from an EMBL/GenBank/DDBJ whole genome shotgun (WGS) entry which is preliminary data.</text>
</comment>
<keyword evidence="1" id="KW-1133">Transmembrane helix</keyword>
<gene>
    <name evidence="2" type="ORF">GCM10007049_20450</name>
</gene>
<sequence>MGQNLKVEGYFLQDSAKLGERVGYVLKATYPQQTNIVFPDSTFGYRDFSFLGKQTFTSYTPDSMTVDSAVYFLSNFSLDPVKPYALPVFEILKFDSLVHYANEDSLSLQLTIDPLPEELTFKHNDKYLPVPRAFNYPILIAVLGGLLLVGLVILLAFGKKIKKQWQVRKLGKQHAAFLEQWNKAVAAMQKAPSLAEAEHLLALWRGYMERLSGQPYKEWTATEIAEHLQKPQLKDELRKIEIVVYANRPAEDLKNTCEQLKAECTSMYNQKTQEIHERK</sequence>
<dbReference type="EMBL" id="BMWX01000003">
    <property type="protein sequence ID" value="GGZ27525.1"/>
    <property type="molecule type" value="Genomic_DNA"/>
</dbReference>
<proteinExistence type="predicted"/>